<gene>
    <name evidence="20" type="ORF">BDN70DRAFT_836900</name>
</gene>
<comment type="catalytic activity">
    <reaction evidence="11">
        <text>pyranose + acceptor = pyranos-2,3-diulose + reduced acceptor.</text>
        <dbReference type="EC" id="1.1.99.29"/>
    </reaction>
</comment>
<keyword evidence="21" id="KW-1185">Reference proteome</keyword>
<dbReference type="SUPFAM" id="SSF51905">
    <property type="entry name" value="FAD/NAD(P)-binding domain"/>
    <property type="match status" value="1"/>
</dbReference>
<evidence type="ECO:0000313" key="20">
    <source>
        <dbReference type="EMBL" id="KAF9477982.1"/>
    </source>
</evidence>
<dbReference type="PIRSF" id="PIRSF000137">
    <property type="entry name" value="Alcohol_oxidase"/>
    <property type="match status" value="1"/>
</dbReference>
<comment type="cofactor">
    <cofactor evidence="1 16">
        <name>FAD</name>
        <dbReference type="ChEBI" id="CHEBI:57692"/>
    </cofactor>
</comment>
<dbReference type="AlphaFoldDB" id="A0A9P6CT23"/>
<reference evidence="20" key="1">
    <citation type="submission" date="2020-11" db="EMBL/GenBank/DDBJ databases">
        <authorList>
            <consortium name="DOE Joint Genome Institute"/>
            <person name="Ahrendt S."/>
            <person name="Riley R."/>
            <person name="Andreopoulos W."/>
            <person name="Labutti K."/>
            <person name="Pangilinan J."/>
            <person name="Ruiz-Duenas F.J."/>
            <person name="Barrasa J.M."/>
            <person name="Sanchez-Garcia M."/>
            <person name="Camarero S."/>
            <person name="Miyauchi S."/>
            <person name="Serrano A."/>
            <person name="Linde D."/>
            <person name="Babiker R."/>
            <person name="Drula E."/>
            <person name="Ayuso-Fernandez I."/>
            <person name="Pacheco R."/>
            <person name="Padilla G."/>
            <person name="Ferreira P."/>
            <person name="Barriuso J."/>
            <person name="Kellner H."/>
            <person name="Castanera R."/>
            <person name="Alfaro M."/>
            <person name="Ramirez L."/>
            <person name="Pisabarro A.G."/>
            <person name="Kuo A."/>
            <person name="Tritt A."/>
            <person name="Lipzen A."/>
            <person name="He G."/>
            <person name="Yan M."/>
            <person name="Ng V."/>
            <person name="Cullen D."/>
            <person name="Martin F."/>
            <person name="Rosso M.-N."/>
            <person name="Henrissat B."/>
            <person name="Hibbett D."/>
            <person name="Martinez A.T."/>
            <person name="Grigoriev I.V."/>
        </authorList>
    </citation>
    <scope>NUCLEOTIDE SEQUENCE</scope>
    <source>
        <strain evidence="20">CIRM-BRFM 674</strain>
    </source>
</reference>
<dbReference type="Pfam" id="PF00732">
    <property type="entry name" value="GMC_oxred_N"/>
    <property type="match status" value="1"/>
</dbReference>
<evidence type="ECO:0000256" key="17">
    <source>
        <dbReference type="SAM" id="SignalP"/>
    </source>
</evidence>
<comment type="subunit">
    <text evidence="4">Monomer.</text>
</comment>
<dbReference type="GO" id="GO:0050660">
    <property type="term" value="F:flavin adenine dinucleotide binding"/>
    <property type="evidence" value="ECO:0007669"/>
    <property type="project" value="InterPro"/>
</dbReference>
<dbReference type="SUPFAM" id="SSF54373">
    <property type="entry name" value="FAD-linked reductases, C-terminal domain"/>
    <property type="match status" value="1"/>
</dbReference>
<dbReference type="Proteomes" id="UP000807469">
    <property type="component" value="Unassembled WGS sequence"/>
</dbReference>
<keyword evidence="6" id="KW-0964">Secreted</keyword>
<feature type="binding site" evidence="16">
    <location>
        <position position="262"/>
    </location>
    <ligand>
        <name>FAD</name>
        <dbReference type="ChEBI" id="CHEBI:57692"/>
    </ligand>
</feature>
<evidence type="ECO:0000259" key="18">
    <source>
        <dbReference type="Pfam" id="PF00732"/>
    </source>
</evidence>
<evidence type="ECO:0000256" key="4">
    <source>
        <dbReference type="ARBA" id="ARBA00011245"/>
    </source>
</evidence>
<organism evidence="20 21">
    <name type="scientific">Pholiota conissans</name>
    <dbReference type="NCBI Taxonomy" id="109636"/>
    <lineage>
        <taxon>Eukaryota</taxon>
        <taxon>Fungi</taxon>
        <taxon>Dikarya</taxon>
        <taxon>Basidiomycota</taxon>
        <taxon>Agaricomycotina</taxon>
        <taxon>Agaricomycetes</taxon>
        <taxon>Agaricomycetidae</taxon>
        <taxon>Agaricales</taxon>
        <taxon>Agaricineae</taxon>
        <taxon>Strophariaceae</taxon>
        <taxon>Pholiota</taxon>
    </lineage>
</organism>
<evidence type="ECO:0000256" key="7">
    <source>
        <dbReference type="ARBA" id="ARBA00022630"/>
    </source>
</evidence>
<evidence type="ECO:0000256" key="3">
    <source>
        <dbReference type="ARBA" id="ARBA00010790"/>
    </source>
</evidence>
<evidence type="ECO:0000256" key="16">
    <source>
        <dbReference type="PIRSR" id="PIRSR000137-2"/>
    </source>
</evidence>
<evidence type="ECO:0000256" key="15">
    <source>
        <dbReference type="PIRSR" id="PIRSR000137-1"/>
    </source>
</evidence>
<dbReference type="InterPro" id="IPR036188">
    <property type="entry name" value="FAD/NAD-bd_sf"/>
</dbReference>
<dbReference type="Pfam" id="PF05199">
    <property type="entry name" value="GMC_oxred_C"/>
    <property type="match status" value="1"/>
</dbReference>
<dbReference type="Gene3D" id="3.30.560.10">
    <property type="entry name" value="Glucose Oxidase, domain 3"/>
    <property type="match status" value="1"/>
</dbReference>
<dbReference type="PANTHER" id="PTHR11552:SF147">
    <property type="entry name" value="CHOLINE DEHYDROGENASE, MITOCHONDRIAL"/>
    <property type="match status" value="1"/>
</dbReference>
<feature type="active site" description="Proton donor" evidence="15">
    <location>
        <position position="531"/>
    </location>
</feature>
<feature type="signal peptide" evidence="17">
    <location>
        <begin position="1"/>
        <end position="19"/>
    </location>
</feature>
<keyword evidence="8 16" id="KW-0274">FAD</keyword>
<evidence type="ECO:0000259" key="19">
    <source>
        <dbReference type="Pfam" id="PF05199"/>
    </source>
</evidence>
<dbReference type="EMBL" id="MU155245">
    <property type="protein sequence ID" value="KAF9477982.1"/>
    <property type="molecule type" value="Genomic_DNA"/>
</dbReference>
<evidence type="ECO:0000256" key="12">
    <source>
        <dbReference type="ARBA" id="ARBA00034029"/>
    </source>
</evidence>
<comment type="caution">
    <text evidence="20">The sequence shown here is derived from an EMBL/GenBank/DDBJ whole genome shotgun (WGS) entry which is preliminary data.</text>
</comment>
<evidence type="ECO:0000313" key="21">
    <source>
        <dbReference type="Proteomes" id="UP000807469"/>
    </source>
</evidence>
<evidence type="ECO:0000256" key="11">
    <source>
        <dbReference type="ARBA" id="ARBA00034010"/>
    </source>
</evidence>
<dbReference type="InterPro" id="IPR007867">
    <property type="entry name" value="GMC_OxRtase_C"/>
</dbReference>
<evidence type="ECO:0000256" key="6">
    <source>
        <dbReference type="ARBA" id="ARBA00022525"/>
    </source>
</evidence>
<dbReference type="OrthoDB" id="269227at2759"/>
<comment type="catalytic activity">
    <reaction evidence="10">
        <text>pyranose + acceptor = pyranos-2-ulose + reduced acceptor.</text>
        <dbReference type="EC" id="1.1.99.29"/>
    </reaction>
</comment>
<feature type="domain" description="Glucose-methanol-choline oxidoreductase N-terminal" evidence="18">
    <location>
        <begin position="33"/>
        <end position="348"/>
    </location>
</feature>
<comment type="subcellular location">
    <subcellularLocation>
        <location evidence="2">Secreted</location>
    </subcellularLocation>
</comment>
<comment type="catalytic activity">
    <reaction evidence="14">
        <text>a pyranoside + acceptor = a pyranosid-3,4-diulose + reduced acceptor.</text>
        <dbReference type="EC" id="1.1.99.29"/>
    </reaction>
</comment>
<feature type="binding site" evidence="16">
    <location>
        <begin position="576"/>
        <end position="577"/>
    </location>
    <ligand>
        <name>FAD</name>
        <dbReference type="ChEBI" id="CHEBI:57692"/>
    </ligand>
</feature>
<feature type="active site" description="Proton acceptor" evidence="15">
    <location>
        <position position="575"/>
    </location>
</feature>
<comment type="catalytic activity">
    <reaction evidence="13">
        <text>a pyranoside + acceptor = a pyranosid-3-ulose + reduced acceptor.</text>
        <dbReference type="EC" id="1.1.99.29"/>
    </reaction>
</comment>
<evidence type="ECO:0000256" key="5">
    <source>
        <dbReference type="ARBA" id="ARBA00013177"/>
    </source>
</evidence>
<evidence type="ECO:0000256" key="8">
    <source>
        <dbReference type="ARBA" id="ARBA00022827"/>
    </source>
</evidence>
<evidence type="ECO:0000256" key="10">
    <source>
        <dbReference type="ARBA" id="ARBA00033986"/>
    </source>
</evidence>
<dbReference type="Gene3D" id="3.50.50.60">
    <property type="entry name" value="FAD/NAD(P)-binding domain"/>
    <property type="match status" value="1"/>
</dbReference>
<protein>
    <recommendedName>
        <fullName evidence="5">pyranose dehydrogenase (acceptor)</fullName>
        <ecNumber evidence="5">1.1.99.29</ecNumber>
    </recommendedName>
</protein>
<dbReference type="InterPro" id="IPR012132">
    <property type="entry name" value="GMC_OxRdtase"/>
</dbReference>
<evidence type="ECO:0000256" key="9">
    <source>
        <dbReference type="ARBA" id="ARBA00024699"/>
    </source>
</evidence>
<dbReference type="GO" id="GO:0005576">
    <property type="term" value="C:extracellular region"/>
    <property type="evidence" value="ECO:0007669"/>
    <property type="project" value="UniProtKB-SubCell"/>
</dbReference>
<evidence type="ECO:0000256" key="14">
    <source>
        <dbReference type="ARBA" id="ARBA00034059"/>
    </source>
</evidence>
<keyword evidence="7" id="KW-0285">Flavoprotein</keyword>
<dbReference type="EC" id="1.1.99.29" evidence="5"/>
<name>A0A9P6CT23_9AGAR</name>
<comment type="similarity">
    <text evidence="3">Belongs to the GMC oxidoreductase family.</text>
</comment>
<evidence type="ECO:0000256" key="1">
    <source>
        <dbReference type="ARBA" id="ARBA00001974"/>
    </source>
</evidence>
<dbReference type="GO" id="GO:0033718">
    <property type="term" value="F:pyranose dehydrogenase (acceptor) activity"/>
    <property type="evidence" value="ECO:0007669"/>
    <property type="project" value="UniProtKB-EC"/>
</dbReference>
<comment type="catalytic activity">
    <reaction evidence="12">
        <text>pyranose + acceptor = pyranos-3-ulose + reduced acceptor.</text>
        <dbReference type="EC" id="1.1.99.29"/>
    </reaction>
</comment>
<sequence>MKPFHYSLAASLLFHPCFAATLSEPSQLTTLTYDYIIVGAGNAGLVIANRLTENPGTTVLVLEAGVSDQNVVPAMAPFLGPTVTPNTPYDWNYTVVPQAGMDNRTFPYPRGRLLGGSSSANYLLHQYGPNDDWNRMGAVTGDPGWAWDNMSKYLQRHERFVQPSDGHNTTDQFIPSLHSFTGEVPVSLPVFNQSIDARVIATTQQLAEFPYNEDMSGISGTSVGVGWVQSSMSQGLRSSSSTTYLADANGRPNLTVLINALVVKLVQTPSLSGTKAFRAVEFTDARSQTGSTFHTVQANKEVILSAGSIGSVQILQLSGIGAPEDLTPLNITVLVDSPQLGKNMNDHTLLPNIYSAQGNDSFDHLLMDSAATQAALTEWAVNKTGFISNNVANNFGFSRLQSDLVPVPDPAAGPNAPHFEMIYVNFWLDPVISSPDTGSFFTIVTALLTPTSRGTVKIRSTNPFEAPLIDPNMLTTDFDITAMRESVKAIKRFAAAPAWSDYLIAPLRNLSATADADIDAYVRQYTTTIFHPSSTAAMAPFNSTNGVVNPDLTVKGVEGLRIVDLSVFPFIPACHPQGPLYLLAERAADIIKGLV</sequence>
<proteinExistence type="inferred from homology"/>
<keyword evidence="17" id="KW-0732">Signal</keyword>
<accession>A0A9P6CT23</accession>
<feature type="chain" id="PRO_5040353879" description="pyranose dehydrogenase (acceptor)" evidence="17">
    <location>
        <begin position="20"/>
        <end position="595"/>
    </location>
</feature>
<comment type="function">
    <text evidence="9">Catalyzes the single-oxidation or sequential double oxidation reaction of carbohydrates primarily at carbon-2 and/or carbon-3 with the concomitant reduction of the flavin. The enzyme exhibits a broad sugar substrate specificity, oxidizing different aldopyranoses to the corresponding C-1, C-2, C-3 or C-1,2, C-2,3 and C-3,4 (di)dehydro sugars with substrate-specific regioselectivity. Accepts only a narrow range of electron acceptors such as substituted benzoquinones and complexed metal ions and reacts extremely slowly with O(2) as acceptor. May play a role in the natural recycling of plant matter by oxidizing all major monosaccharides in lignocellulose and by reducing quinone compounds or reactive radical species generated during lignin depolymerization.</text>
</comment>
<feature type="domain" description="Glucose-methanol-choline oxidoreductase C-terminal" evidence="19">
    <location>
        <begin position="450"/>
        <end position="584"/>
    </location>
</feature>
<evidence type="ECO:0000256" key="13">
    <source>
        <dbReference type="ARBA" id="ARBA00034050"/>
    </source>
</evidence>
<dbReference type="InterPro" id="IPR000172">
    <property type="entry name" value="GMC_OxRdtase_N"/>
</dbReference>
<dbReference type="PANTHER" id="PTHR11552">
    <property type="entry name" value="GLUCOSE-METHANOL-CHOLINE GMC OXIDOREDUCTASE"/>
    <property type="match status" value="1"/>
</dbReference>
<feature type="non-terminal residue" evidence="20">
    <location>
        <position position="1"/>
    </location>
</feature>
<evidence type="ECO:0000256" key="2">
    <source>
        <dbReference type="ARBA" id="ARBA00004613"/>
    </source>
</evidence>